<evidence type="ECO:0000256" key="4">
    <source>
        <dbReference type="ARBA" id="ARBA00022989"/>
    </source>
</evidence>
<keyword evidence="5 6" id="KW-0472">Membrane</keyword>
<keyword evidence="2" id="KW-1003">Cell membrane</keyword>
<dbReference type="PANTHER" id="PTHR37937:SF1">
    <property type="entry name" value="CONJUGATIVE TRANSFER: DNA TRANSPORT"/>
    <property type="match status" value="1"/>
</dbReference>
<dbReference type="Pfam" id="PF10412">
    <property type="entry name" value="TrwB_AAD_bind"/>
    <property type="match status" value="1"/>
</dbReference>
<dbReference type="GO" id="GO:0005886">
    <property type="term" value="C:plasma membrane"/>
    <property type="evidence" value="ECO:0007669"/>
    <property type="project" value="UniProtKB-SubCell"/>
</dbReference>
<dbReference type="Pfam" id="PF26449">
    <property type="entry name" value="DUF8128"/>
    <property type="match status" value="1"/>
</dbReference>
<gene>
    <name evidence="9" type="ORF">COX83_04565</name>
</gene>
<dbReference type="AlphaFoldDB" id="A0A2M7V1T7"/>
<evidence type="ECO:0000313" key="9">
    <source>
        <dbReference type="EMBL" id="PIZ92299.1"/>
    </source>
</evidence>
<dbReference type="PANTHER" id="PTHR37937">
    <property type="entry name" value="CONJUGATIVE TRANSFER: DNA TRANSPORT"/>
    <property type="match status" value="1"/>
</dbReference>
<protein>
    <submittedName>
        <fullName evidence="9">Uncharacterized protein</fullName>
    </submittedName>
</protein>
<feature type="transmembrane region" description="Helical" evidence="6">
    <location>
        <begin position="25"/>
        <end position="46"/>
    </location>
</feature>
<name>A0A2M7V1T7_9BACT</name>
<evidence type="ECO:0000256" key="6">
    <source>
        <dbReference type="SAM" id="Phobius"/>
    </source>
</evidence>
<dbReference type="CDD" id="cd01127">
    <property type="entry name" value="TrwB_TraG_TraD_VirD4"/>
    <property type="match status" value="1"/>
</dbReference>
<dbReference type="SUPFAM" id="SSF52540">
    <property type="entry name" value="P-loop containing nucleoside triphosphate hydrolases"/>
    <property type="match status" value="1"/>
</dbReference>
<accession>A0A2M7V1T7</accession>
<evidence type="ECO:0000256" key="2">
    <source>
        <dbReference type="ARBA" id="ARBA00022475"/>
    </source>
</evidence>
<dbReference type="InterPro" id="IPR051539">
    <property type="entry name" value="T4SS-coupling_protein"/>
</dbReference>
<sequence>MSQLFAKNEFAPIPTQSFFTSNNNILFLIVIALISVGIVVAILYIVRAFLHTKSRADKAFNRVVLQILVPKERKSEGQGGQVGGEDRLEQVKEEIGITETFFAAIAGLKAQRGIKKWLHGRDDHFSFEMVAHENLIYFYIDIPKKMQQFIEQQIHGQYPYAEIDIMTDYNIFSETSSIIGAYLVPTQKGFFPFKSYKTMESDPLGGILNALAKAEADNSALAIQFVARSAHKKWRRKGIQVVREVKKGKRFESVANRSTTMKVLESVGNITGDMFKSATGTEEKNKFDKKDTDYKLSGMEEDMLKGIEEKLSKGGMDVTIRLLSSAENEATAQMNLDNMIGAFSQYNVYRYGNSFKAVIPRKQTRLIQDFIYRSFHTGRAALLTTEEMASLWHLPLHSTEAPKIKWLSGRKSPPPHDIPTSGLHLGYIGYRGSRTEVFLGEADRRRHLYIIGKSGTGKSVTIANLAKQDIENGHGVCIVDPHGDLVEDLLQHVPKHRADDVIIFNPSDMERPIGLNMLEAKTEDEKDFIVQEMISIFYKLFPPEMIGPMFEHQMRNVMLTLMADIKNPGTIIDIPRMFTDDDYVKSYTKNLKDPVVRAFWEKEMAKTSDFHKSEMLGYLISKVGRFVENEMMRNIMGQQKSGFDFREVMDNKKILFVNLAKGKTGEVNAKLIGLIVVAKLQMAAMGRADIPEEERHDFYLYIDEFQNFITDSISTILSEARKYRLDLILAHQYMGQLIDDKGKSDVRDAVLGNAGTFMVGRIGPDDAEVLAKEFAPVFGSYDLLNPPEYSFYTKMLINGKASKPFNMTAYPPTKGNKQLADAIKQLARLKFGRDRSIVESEILERTKLGSSEGQIKTDMIESSL</sequence>
<keyword evidence="3 6" id="KW-0812">Transmembrane</keyword>
<dbReference type="InterPro" id="IPR019476">
    <property type="entry name" value="T4SS_TraD_DNA-bd"/>
</dbReference>
<feature type="domain" description="Type IV secretion system coupling protein TraD DNA-binding" evidence="7">
    <location>
        <begin position="444"/>
        <end position="783"/>
    </location>
</feature>
<evidence type="ECO:0000313" key="10">
    <source>
        <dbReference type="Proteomes" id="UP000230078"/>
    </source>
</evidence>
<keyword evidence="4 6" id="KW-1133">Transmembrane helix</keyword>
<evidence type="ECO:0000259" key="7">
    <source>
        <dbReference type="Pfam" id="PF10412"/>
    </source>
</evidence>
<evidence type="ECO:0000259" key="8">
    <source>
        <dbReference type="Pfam" id="PF26449"/>
    </source>
</evidence>
<evidence type="ECO:0000256" key="3">
    <source>
        <dbReference type="ARBA" id="ARBA00022692"/>
    </source>
</evidence>
<dbReference type="InterPro" id="IPR027417">
    <property type="entry name" value="P-loop_NTPase"/>
</dbReference>
<evidence type="ECO:0000256" key="5">
    <source>
        <dbReference type="ARBA" id="ARBA00023136"/>
    </source>
</evidence>
<dbReference type="EMBL" id="PFPI01000062">
    <property type="protein sequence ID" value="PIZ92299.1"/>
    <property type="molecule type" value="Genomic_DNA"/>
</dbReference>
<organism evidence="9 10">
    <name type="scientific">Candidatus Magasanikbacteria bacterium CG_4_10_14_0_2_um_filter_41_31</name>
    <dbReference type="NCBI Taxonomy" id="1974639"/>
    <lineage>
        <taxon>Bacteria</taxon>
        <taxon>Candidatus Magasanikiibacteriota</taxon>
    </lineage>
</organism>
<comment type="caution">
    <text evidence="9">The sequence shown here is derived from an EMBL/GenBank/DDBJ whole genome shotgun (WGS) entry which is preliminary data.</text>
</comment>
<dbReference type="InterPro" id="IPR058441">
    <property type="entry name" value="DUF8128"/>
</dbReference>
<evidence type="ECO:0000256" key="1">
    <source>
        <dbReference type="ARBA" id="ARBA00004651"/>
    </source>
</evidence>
<proteinExistence type="predicted"/>
<comment type="subcellular location">
    <subcellularLocation>
        <location evidence="1">Cell membrane</location>
        <topology evidence="1">Multi-pass membrane protein</topology>
    </subcellularLocation>
</comment>
<reference evidence="10" key="1">
    <citation type="submission" date="2017-09" db="EMBL/GenBank/DDBJ databases">
        <title>Depth-based differentiation of microbial function through sediment-hosted aquifers and enrichment of novel symbionts in the deep terrestrial subsurface.</title>
        <authorList>
            <person name="Probst A.J."/>
            <person name="Ladd B."/>
            <person name="Jarett J.K."/>
            <person name="Geller-Mcgrath D.E."/>
            <person name="Sieber C.M.K."/>
            <person name="Emerson J.B."/>
            <person name="Anantharaman K."/>
            <person name="Thomas B.C."/>
            <person name="Malmstrom R."/>
            <person name="Stieglmeier M."/>
            <person name="Klingl A."/>
            <person name="Woyke T."/>
            <person name="Ryan C.M."/>
            <person name="Banfield J.F."/>
        </authorList>
    </citation>
    <scope>NUCLEOTIDE SEQUENCE [LARGE SCALE GENOMIC DNA]</scope>
</reference>
<dbReference type="Gene3D" id="3.40.50.300">
    <property type="entry name" value="P-loop containing nucleotide triphosphate hydrolases"/>
    <property type="match status" value="2"/>
</dbReference>
<feature type="domain" description="DUF8128" evidence="8">
    <location>
        <begin position="118"/>
        <end position="406"/>
    </location>
</feature>
<dbReference type="Proteomes" id="UP000230078">
    <property type="component" value="Unassembled WGS sequence"/>
</dbReference>